<dbReference type="Gene3D" id="3.40.50.11290">
    <property type="match status" value="1"/>
</dbReference>
<name>A0A518CU40_9PLAN</name>
<dbReference type="AlphaFoldDB" id="A0A518CU40"/>
<dbReference type="InterPro" id="IPR051680">
    <property type="entry name" value="ATP-dep_Glu-Cys_Ligase-2"/>
</dbReference>
<reference evidence="3 4" key="1">
    <citation type="submission" date="2019-02" db="EMBL/GenBank/DDBJ databases">
        <title>Deep-cultivation of Planctomycetes and their phenomic and genomic characterization uncovers novel biology.</title>
        <authorList>
            <person name="Wiegand S."/>
            <person name="Jogler M."/>
            <person name="Boedeker C."/>
            <person name="Pinto D."/>
            <person name="Vollmers J."/>
            <person name="Rivas-Marin E."/>
            <person name="Kohn T."/>
            <person name="Peeters S.H."/>
            <person name="Heuer A."/>
            <person name="Rast P."/>
            <person name="Oberbeckmann S."/>
            <person name="Bunk B."/>
            <person name="Jeske O."/>
            <person name="Meyerdierks A."/>
            <person name="Storesund J.E."/>
            <person name="Kallscheuer N."/>
            <person name="Luecker S."/>
            <person name="Lage O.M."/>
            <person name="Pohl T."/>
            <person name="Merkel B.J."/>
            <person name="Hornburger P."/>
            <person name="Mueller R.-W."/>
            <person name="Bruemmer F."/>
            <person name="Labrenz M."/>
            <person name="Spormann A.M."/>
            <person name="Op den Camp H."/>
            <person name="Overmann J."/>
            <person name="Amann R."/>
            <person name="Jetten M.S.M."/>
            <person name="Mascher T."/>
            <person name="Medema M.H."/>
            <person name="Devos D.P."/>
            <person name="Kaster A.-K."/>
            <person name="Ovreas L."/>
            <person name="Rohde M."/>
            <person name="Galperin M.Y."/>
            <person name="Jogler C."/>
        </authorList>
    </citation>
    <scope>NUCLEOTIDE SEQUENCE [LARGE SCALE GENOMIC DNA]</scope>
    <source>
        <strain evidence="3 4">Pla110</strain>
    </source>
</reference>
<evidence type="ECO:0000259" key="2">
    <source>
        <dbReference type="Pfam" id="PF14403"/>
    </source>
</evidence>
<dbReference type="SUPFAM" id="SSF56059">
    <property type="entry name" value="Glutathione synthetase ATP-binding domain-like"/>
    <property type="match status" value="1"/>
</dbReference>
<dbReference type="PANTHER" id="PTHR34595">
    <property type="entry name" value="BLR5612 PROTEIN"/>
    <property type="match status" value="1"/>
</dbReference>
<dbReference type="Pfam" id="PF14403">
    <property type="entry name" value="CP_ATPgrasp_2"/>
    <property type="match status" value="1"/>
</dbReference>
<dbReference type="Proteomes" id="UP000317178">
    <property type="component" value="Chromosome"/>
</dbReference>
<dbReference type="Pfam" id="PF04168">
    <property type="entry name" value="Alpha-E"/>
    <property type="match status" value="1"/>
</dbReference>
<proteinExistence type="predicted"/>
<feature type="domain" description="DUF403" evidence="1">
    <location>
        <begin position="513"/>
        <end position="831"/>
    </location>
</feature>
<dbReference type="PANTHER" id="PTHR34595:SF2">
    <property type="entry name" value="BLR2978 PROTEIN"/>
    <property type="match status" value="1"/>
</dbReference>
<dbReference type="InterPro" id="IPR007296">
    <property type="entry name" value="DUF403"/>
</dbReference>
<keyword evidence="4" id="KW-1185">Reference proteome</keyword>
<dbReference type="Gene3D" id="3.30.1490.270">
    <property type="match status" value="1"/>
</dbReference>
<gene>
    <name evidence="3" type="ORF">Pla110_44930</name>
</gene>
<evidence type="ECO:0000313" key="4">
    <source>
        <dbReference type="Proteomes" id="UP000317178"/>
    </source>
</evidence>
<dbReference type="RefSeq" id="WP_231742748.1">
    <property type="nucleotide sequence ID" value="NZ_CP036281.1"/>
</dbReference>
<organism evidence="3 4">
    <name type="scientific">Polystyrenella longa</name>
    <dbReference type="NCBI Taxonomy" id="2528007"/>
    <lineage>
        <taxon>Bacteria</taxon>
        <taxon>Pseudomonadati</taxon>
        <taxon>Planctomycetota</taxon>
        <taxon>Planctomycetia</taxon>
        <taxon>Planctomycetales</taxon>
        <taxon>Planctomycetaceae</taxon>
        <taxon>Polystyrenella</taxon>
    </lineage>
</organism>
<protein>
    <submittedName>
        <fullName evidence="3">Uncharacterized protein</fullName>
    </submittedName>
</protein>
<evidence type="ECO:0000259" key="1">
    <source>
        <dbReference type="Pfam" id="PF04168"/>
    </source>
</evidence>
<sequence>MSTTSPASANNVLRDYAPPEQVFDEYMLSSRQPRPHAQKFLQAINSIGREEFDLRWQQVQRSVQENDFAYSGYIGGEDRPRPWELDALPLLITAKEWSSVSAALEQRARLLNMVLQDLYGEQRLLKDGVLPPELFYSHSGFKRALHRHQPADSCFLHFYAADLARSSDGQWWVLSDRTEAPSGVGFALENRILVSRMLPEAFQQCRVERLAPFFIAARKMLRNLAPHHTEDPRVVLLSNGPASNNYFEDAYLARYLGYTLVEGGDLTVRNNQVMLKTLAGLLPVDVILRRQNSNDCDPLELDPHSGIGIAGLTEAVRDGNVAVANSLGSGLVESVAIMAFLPRLSRALLGEELLIPGIASWWCGQPQELEYVLDNLESLIIQPAFRSRGKDGPTRNALAKMSRKKLKETLKGNPHRYVAQEQVCRSSLPVWEEPCKPAYLAIRGFAVAEKDSYHVMPGALARTSTALDPLQLSIRKGEGSKDTWILSDSPVEHVSLLEQQGRSTPLRRTGAELPSRAADNLFWLGRQLERADAYARVLRCAVDRISGESRSASDLEIPVLIRCLADQGQIEPDYAIDKLREQLPSLAVELPKYVFDKSQPSSLRSVVDELFRLGSIVRDRVSLDTWRTIRRIDKRFRPARFRATNLSDLSASTDELITELAAFTGIVMESMTRTQAFRFLELGRRLERSVQIVSLVKNFFIPLPEVQVPVFETSLEVADSIMTYRSRYRSNLQLPAVLDLLLTDETNPRSLLFQFAELAEQVDQLPRKQTLPGYTLEQRLAMELLHSVQLMDIEHVAEVHALGNHQPLEQSIHFWEESLPRLSEAISHRYLIHATHSHQLSDISPQ</sequence>
<dbReference type="InterPro" id="IPR025841">
    <property type="entry name" value="CP_ATPgrasp_2"/>
</dbReference>
<evidence type="ECO:0000313" key="3">
    <source>
        <dbReference type="EMBL" id="QDU82731.1"/>
    </source>
</evidence>
<dbReference type="EMBL" id="CP036281">
    <property type="protein sequence ID" value="QDU82731.1"/>
    <property type="molecule type" value="Genomic_DNA"/>
</dbReference>
<accession>A0A518CU40</accession>
<feature type="domain" description="Circularly permuted ATP-grasp type 2" evidence="2">
    <location>
        <begin position="89"/>
        <end position="463"/>
    </location>
</feature>
<dbReference type="KEGG" id="plon:Pla110_44930"/>